<evidence type="ECO:0000256" key="1">
    <source>
        <dbReference type="SAM" id="MobiDB-lite"/>
    </source>
</evidence>
<name>A0AAN8WW90_HALRR</name>
<evidence type="ECO:0000313" key="2">
    <source>
        <dbReference type="EMBL" id="KAK7073257.1"/>
    </source>
</evidence>
<keyword evidence="3" id="KW-1185">Reference proteome</keyword>
<gene>
    <name evidence="2" type="ORF">SK128_015552</name>
</gene>
<evidence type="ECO:0000313" key="3">
    <source>
        <dbReference type="Proteomes" id="UP001381693"/>
    </source>
</evidence>
<organism evidence="2 3">
    <name type="scientific">Halocaridina rubra</name>
    <name type="common">Hawaiian red shrimp</name>
    <dbReference type="NCBI Taxonomy" id="373956"/>
    <lineage>
        <taxon>Eukaryota</taxon>
        <taxon>Metazoa</taxon>
        <taxon>Ecdysozoa</taxon>
        <taxon>Arthropoda</taxon>
        <taxon>Crustacea</taxon>
        <taxon>Multicrustacea</taxon>
        <taxon>Malacostraca</taxon>
        <taxon>Eumalacostraca</taxon>
        <taxon>Eucarida</taxon>
        <taxon>Decapoda</taxon>
        <taxon>Pleocyemata</taxon>
        <taxon>Caridea</taxon>
        <taxon>Atyoidea</taxon>
        <taxon>Atyidae</taxon>
        <taxon>Halocaridina</taxon>
    </lineage>
</organism>
<dbReference type="EMBL" id="JAXCGZ010013229">
    <property type="protein sequence ID" value="KAK7073257.1"/>
    <property type="molecule type" value="Genomic_DNA"/>
</dbReference>
<protein>
    <submittedName>
        <fullName evidence="2">Uncharacterized protein</fullName>
    </submittedName>
</protein>
<feature type="compositionally biased region" description="Polar residues" evidence="1">
    <location>
        <begin position="191"/>
        <end position="200"/>
    </location>
</feature>
<feature type="region of interest" description="Disordered" evidence="1">
    <location>
        <begin position="188"/>
        <end position="209"/>
    </location>
</feature>
<sequence>MSPVISQIVENIVSICEGCNEEGDDSDIASYPWPDLAQIFQDNQPSMVMDDSVSSLTEHIRMLSNILPYERQYFNYSYVEDIEDEIECPEDKQPATTTTTDVSTTFSSTTEVSISTASTTPSSSVFSTVTLSTSTETSRLVNTTSATTSSPTTYLSSEPTSETQTTAIMETTSEESSEEILTEYSTKIAPETTTKPSSLPTIPLLQEDKEDELIEVDQGIEIGCEDGEDQNSNQVL</sequence>
<proteinExistence type="predicted"/>
<dbReference type="Proteomes" id="UP001381693">
    <property type="component" value="Unassembled WGS sequence"/>
</dbReference>
<accession>A0AAN8WW90</accession>
<comment type="caution">
    <text evidence="2">The sequence shown here is derived from an EMBL/GenBank/DDBJ whole genome shotgun (WGS) entry which is preliminary data.</text>
</comment>
<reference evidence="2 3" key="1">
    <citation type="submission" date="2023-11" db="EMBL/GenBank/DDBJ databases">
        <title>Halocaridina rubra genome assembly.</title>
        <authorList>
            <person name="Smith C."/>
        </authorList>
    </citation>
    <scope>NUCLEOTIDE SEQUENCE [LARGE SCALE GENOMIC DNA]</scope>
    <source>
        <strain evidence="2">EP-1</strain>
        <tissue evidence="2">Whole</tissue>
    </source>
</reference>
<feature type="region of interest" description="Disordered" evidence="1">
    <location>
        <begin position="140"/>
        <end position="163"/>
    </location>
</feature>
<dbReference type="AlphaFoldDB" id="A0AAN8WW90"/>